<dbReference type="EMBL" id="KL142409">
    <property type="protein sequence ID" value="KDR68227.1"/>
    <property type="molecule type" value="Genomic_DNA"/>
</dbReference>
<proteinExistence type="predicted"/>
<accession>A0A067SDZ0</accession>
<organism evidence="1 2">
    <name type="scientific">Galerina marginata (strain CBS 339.88)</name>
    <dbReference type="NCBI Taxonomy" id="685588"/>
    <lineage>
        <taxon>Eukaryota</taxon>
        <taxon>Fungi</taxon>
        <taxon>Dikarya</taxon>
        <taxon>Basidiomycota</taxon>
        <taxon>Agaricomycotina</taxon>
        <taxon>Agaricomycetes</taxon>
        <taxon>Agaricomycetidae</taxon>
        <taxon>Agaricales</taxon>
        <taxon>Agaricineae</taxon>
        <taxon>Strophariaceae</taxon>
        <taxon>Galerina</taxon>
    </lineage>
</organism>
<dbReference type="STRING" id="685588.A0A067SDZ0"/>
<dbReference type="Proteomes" id="UP000027222">
    <property type="component" value="Unassembled WGS sequence"/>
</dbReference>
<dbReference type="AlphaFoldDB" id="A0A067SDZ0"/>
<gene>
    <name evidence="1" type="ORF">GALMADRAFT_1048663</name>
</gene>
<reference evidence="2" key="1">
    <citation type="journal article" date="2014" name="Proc. Natl. Acad. Sci. U.S.A.">
        <title>Extensive sampling of basidiomycete genomes demonstrates inadequacy of the white-rot/brown-rot paradigm for wood decay fungi.</title>
        <authorList>
            <person name="Riley R."/>
            <person name="Salamov A.A."/>
            <person name="Brown D.W."/>
            <person name="Nagy L.G."/>
            <person name="Floudas D."/>
            <person name="Held B.W."/>
            <person name="Levasseur A."/>
            <person name="Lombard V."/>
            <person name="Morin E."/>
            <person name="Otillar R."/>
            <person name="Lindquist E.A."/>
            <person name="Sun H."/>
            <person name="LaButti K.M."/>
            <person name="Schmutz J."/>
            <person name="Jabbour D."/>
            <person name="Luo H."/>
            <person name="Baker S.E."/>
            <person name="Pisabarro A.G."/>
            <person name="Walton J.D."/>
            <person name="Blanchette R.A."/>
            <person name="Henrissat B."/>
            <person name="Martin F."/>
            <person name="Cullen D."/>
            <person name="Hibbett D.S."/>
            <person name="Grigoriev I.V."/>
        </authorList>
    </citation>
    <scope>NUCLEOTIDE SEQUENCE [LARGE SCALE GENOMIC DNA]</scope>
    <source>
        <strain evidence="2">CBS 339.88</strain>
    </source>
</reference>
<evidence type="ECO:0000313" key="2">
    <source>
        <dbReference type="Proteomes" id="UP000027222"/>
    </source>
</evidence>
<keyword evidence="2" id="KW-1185">Reference proteome</keyword>
<protein>
    <submittedName>
        <fullName evidence="1">Uncharacterized protein</fullName>
    </submittedName>
</protein>
<dbReference type="HOGENOM" id="CLU_1704361_0_0_1"/>
<dbReference type="OrthoDB" id="2927702at2759"/>
<sequence>MPCYWYRTNQTMQPLKAVKIQAWWRRMLEVRAAKKPLRRIFEGDVTGLTGLRCLVLIGVDDEALGIWTRAMIQLGPEATLAQAMGERSTSWLVLMRKAALLLVLSLAYVPESPNASLYLDLLMVLLSNERAVAASGAQGTCSENRSQNCRSRTQ</sequence>
<name>A0A067SDZ0_GALM3</name>
<evidence type="ECO:0000313" key="1">
    <source>
        <dbReference type="EMBL" id="KDR68227.1"/>
    </source>
</evidence>